<reference evidence="2 3" key="1">
    <citation type="submission" date="2013-11" db="EMBL/GenBank/DDBJ databases">
        <title>The Damaraland mole rat (Fukomys damarensis) genome and evolution of African mole rats.</title>
        <authorList>
            <person name="Gladyshev V.N."/>
            <person name="Fang X."/>
        </authorList>
    </citation>
    <scope>NUCLEOTIDE SEQUENCE [LARGE SCALE GENOMIC DNA]</scope>
    <source>
        <tissue evidence="2">Liver</tissue>
    </source>
</reference>
<name>A0A091CKB1_FUKDA</name>
<proteinExistence type="predicted"/>
<evidence type="ECO:0000256" key="1">
    <source>
        <dbReference type="SAM" id="MobiDB-lite"/>
    </source>
</evidence>
<keyword evidence="3" id="KW-1185">Reference proteome</keyword>
<dbReference type="EMBL" id="KN125198">
    <property type="protein sequence ID" value="KFO19089.1"/>
    <property type="molecule type" value="Genomic_DNA"/>
</dbReference>
<feature type="region of interest" description="Disordered" evidence="1">
    <location>
        <begin position="202"/>
        <end position="222"/>
    </location>
</feature>
<protein>
    <submittedName>
        <fullName evidence="2">Uncharacterized protein</fullName>
    </submittedName>
</protein>
<organism evidence="2 3">
    <name type="scientific">Fukomys damarensis</name>
    <name type="common">Damaraland mole rat</name>
    <name type="synonym">Cryptomys damarensis</name>
    <dbReference type="NCBI Taxonomy" id="885580"/>
    <lineage>
        <taxon>Eukaryota</taxon>
        <taxon>Metazoa</taxon>
        <taxon>Chordata</taxon>
        <taxon>Craniata</taxon>
        <taxon>Vertebrata</taxon>
        <taxon>Euteleostomi</taxon>
        <taxon>Mammalia</taxon>
        <taxon>Eutheria</taxon>
        <taxon>Euarchontoglires</taxon>
        <taxon>Glires</taxon>
        <taxon>Rodentia</taxon>
        <taxon>Hystricomorpha</taxon>
        <taxon>Bathyergidae</taxon>
        <taxon>Fukomys</taxon>
    </lineage>
</organism>
<evidence type="ECO:0000313" key="2">
    <source>
        <dbReference type="EMBL" id="KFO19089.1"/>
    </source>
</evidence>
<dbReference type="Proteomes" id="UP000028990">
    <property type="component" value="Unassembled WGS sequence"/>
</dbReference>
<evidence type="ECO:0000313" key="3">
    <source>
        <dbReference type="Proteomes" id="UP000028990"/>
    </source>
</evidence>
<dbReference type="AlphaFoldDB" id="A0A091CKB1"/>
<sequence length="222" mass="23125">MQSDADFTTHLSLEDAGYRVEVDESLFQEMDDLEEDVEDDLGYDSADPADSYIVSMATASVAVLRDESLFQEMDDLEEDVEDDLGYDSADPADSYIVSMATASVAVLRGGGMAGMVGASTAPSELPSRIVAGSQSSELAGRRAAVEVHGGLDAATAATLGGRSRPHQQPLSPVYPAFPTSAAVEPSFCGSSAPGVRNTGAIVDAPELRSSAERGKLASDRLG</sequence>
<feature type="compositionally biased region" description="Basic and acidic residues" evidence="1">
    <location>
        <begin position="205"/>
        <end position="222"/>
    </location>
</feature>
<accession>A0A091CKB1</accession>
<gene>
    <name evidence="2" type="ORF">H920_19552</name>
</gene>